<evidence type="ECO:0000313" key="13">
    <source>
        <dbReference type="Proteomes" id="UP000425411"/>
    </source>
</evidence>
<dbReference type="InterPro" id="IPR004821">
    <property type="entry name" value="Cyt_trans-like"/>
</dbReference>
<dbReference type="RefSeq" id="WP_004632984.1">
    <property type="nucleotide sequence ID" value="NZ_CP046314.1"/>
</dbReference>
<keyword evidence="13" id="KW-1185">Reference proteome</keyword>
<keyword evidence="4 10" id="KW-0808">Transferase</keyword>
<dbReference type="GO" id="GO:0004515">
    <property type="term" value="F:nicotinate-nucleotide adenylyltransferase activity"/>
    <property type="evidence" value="ECO:0007669"/>
    <property type="project" value="UniProtKB-UniRule"/>
</dbReference>
<dbReference type="NCBIfam" id="TIGR00482">
    <property type="entry name" value="nicotinate (nicotinamide) nucleotide adenylyltransferase"/>
    <property type="match status" value="1"/>
</dbReference>
<keyword evidence="3 10" id="KW-0662">Pyridine nucleotide biosynthesis</keyword>
<comment type="function">
    <text evidence="1 10">Catalyzes the reversible adenylation of nicotinate mononucleotide (NaMN) to nicotinic acid adenine dinucleotide (NaAD).</text>
</comment>
<evidence type="ECO:0000256" key="10">
    <source>
        <dbReference type="HAMAP-Rule" id="MF_00244"/>
    </source>
</evidence>
<comment type="similarity">
    <text evidence="10">Belongs to the NadD family.</text>
</comment>
<dbReference type="AlphaFoldDB" id="A0AAP9HCF7"/>
<dbReference type="EMBL" id="CP046314">
    <property type="protein sequence ID" value="QGS08747.1"/>
    <property type="molecule type" value="Genomic_DNA"/>
</dbReference>
<evidence type="ECO:0000256" key="6">
    <source>
        <dbReference type="ARBA" id="ARBA00022741"/>
    </source>
</evidence>
<dbReference type="InterPro" id="IPR005248">
    <property type="entry name" value="NadD/NMNAT"/>
</dbReference>
<evidence type="ECO:0000313" key="12">
    <source>
        <dbReference type="EMBL" id="QGS08747.1"/>
    </source>
</evidence>
<organism evidence="12 13">
    <name type="scientific">Gemella morbillorum</name>
    <dbReference type="NCBI Taxonomy" id="29391"/>
    <lineage>
        <taxon>Bacteria</taxon>
        <taxon>Bacillati</taxon>
        <taxon>Bacillota</taxon>
        <taxon>Bacilli</taxon>
        <taxon>Bacillales</taxon>
        <taxon>Gemellaceae</taxon>
        <taxon>Gemella</taxon>
    </lineage>
</organism>
<evidence type="ECO:0000256" key="4">
    <source>
        <dbReference type="ARBA" id="ARBA00022679"/>
    </source>
</evidence>
<keyword evidence="7 10" id="KW-0067">ATP-binding</keyword>
<proteinExistence type="inferred from homology"/>
<gene>
    <name evidence="10 12" type="primary">nadD</name>
    <name evidence="12" type="ORF">FOC49_02055</name>
</gene>
<feature type="domain" description="Cytidyltransferase-like" evidence="11">
    <location>
        <begin position="5"/>
        <end position="170"/>
    </location>
</feature>
<dbReference type="GO" id="GO:0009435">
    <property type="term" value="P:NAD+ biosynthetic process"/>
    <property type="evidence" value="ECO:0007669"/>
    <property type="project" value="UniProtKB-UniRule"/>
</dbReference>
<evidence type="ECO:0000259" key="11">
    <source>
        <dbReference type="Pfam" id="PF01467"/>
    </source>
</evidence>
<keyword evidence="6 10" id="KW-0547">Nucleotide-binding</keyword>
<name>A0AAP9HCF7_9BACL</name>
<evidence type="ECO:0000256" key="5">
    <source>
        <dbReference type="ARBA" id="ARBA00022695"/>
    </source>
</evidence>
<dbReference type="NCBIfam" id="TIGR00125">
    <property type="entry name" value="cyt_tran_rel"/>
    <property type="match status" value="1"/>
</dbReference>
<evidence type="ECO:0000256" key="1">
    <source>
        <dbReference type="ARBA" id="ARBA00002324"/>
    </source>
</evidence>
<dbReference type="EC" id="2.7.7.18" evidence="10"/>
<dbReference type="Gene3D" id="3.40.50.620">
    <property type="entry name" value="HUPs"/>
    <property type="match status" value="1"/>
</dbReference>
<accession>A0AAP9HCF7</accession>
<dbReference type="InterPro" id="IPR014729">
    <property type="entry name" value="Rossmann-like_a/b/a_fold"/>
</dbReference>
<sequence>MAIALYGGSFDPIHIGHLITAQNVIENYDVEKVIFIPSHVTPLKNRELEASDEDRLKMTYISTKNNNKFIVSDYEIMKKDDVSYTYNTLKYFKEIYPDEKIYFIVGTDRAKDLKKWYNIEELSKLVTFIFTARNGESLEEIIASDEFYKTISYEIMISPIIEISSSLIRDNIKNNKSINYMVTDECKVYIEELDLYGISRNSK</sequence>
<dbReference type="PANTHER" id="PTHR39321">
    <property type="entry name" value="NICOTINATE-NUCLEOTIDE ADENYLYLTRANSFERASE-RELATED"/>
    <property type="match status" value="1"/>
</dbReference>
<dbReference type="SUPFAM" id="SSF52374">
    <property type="entry name" value="Nucleotidylyl transferase"/>
    <property type="match status" value="1"/>
</dbReference>
<keyword evidence="5 10" id="KW-0548">Nucleotidyltransferase</keyword>
<evidence type="ECO:0000256" key="2">
    <source>
        <dbReference type="ARBA" id="ARBA00005019"/>
    </source>
</evidence>
<dbReference type="Proteomes" id="UP000425411">
    <property type="component" value="Chromosome"/>
</dbReference>
<dbReference type="NCBIfam" id="NF000840">
    <property type="entry name" value="PRK00071.1-3"/>
    <property type="match status" value="1"/>
</dbReference>
<reference evidence="12 13" key="1">
    <citation type="submission" date="2019-11" db="EMBL/GenBank/DDBJ databases">
        <title>FDA dAtabase for Regulatory Grade micrObial Sequences (FDA-ARGOS): Supporting development and validation of Infectious Disease Dx tests.</title>
        <authorList>
            <person name="Turner S."/>
            <person name="Byrd R."/>
            <person name="Tallon L."/>
            <person name="Sadzewicz L."/>
            <person name="Vavikolanu K."/>
            <person name="Mehta A."/>
            <person name="Aluvathingal J."/>
            <person name="Nadendla S."/>
            <person name="Myers T."/>
            <person name="Yan Y."/>
            <person name="Sichtig H."/>
        </authorList>
    </citation>
    <scope>NUCLEOTIDE SEQUENCE [LARGE SCALE GENOMIC DNA]</scope>
    <source>
        <strain evidence="12 13">FDAARGOS_741</strain>
    </source>
</reference>
<comment type="pathway">
    <text evidence="2 10">Cofactor biosynthesis; NAD(+) biosynthesis; deamido-NAD(+) from nicotinate D-ribonucleotide: step 1/1.</text>
</comment>
<comment type="catalytic activity">
    <reaction evidence="9 10">
        <text>nicotinate beta-D-ribonucleotide + ATP + H(+) = deamido-NAD(+) + diphosphate</text>
        <dbReference type="Rhea" id="RHEA:22860"/>
        <dbReference type="ChEBI" id="CHEBI:15378"/>
        <dbReference type="ChEBI" id="CHEBI:30616"/>
        <dbReference type="ChEBI" id="CHEBI:33019"/>
        <dbReference type="ChEBI" id="CHEBI:57502"/>
        <dbReference type="ChEBI" id="CHEBI:58437"/>
        <dbReference type="EC" id="2.7.7.18"/>
    </reaction>
</comment>
<keyword evidence="8 10" id="KW-0520">NAD</keyword>
<dbReference type="HAMAP" id="MF_00244">
    <property type="entry name" value="NaMN_adenylyltr"/>
    <property type="match status" value="1"/>
</dbReference>
<evidence type="ECO:0000256" key="9">
    <source>
        <dbReference type="ARBA" id="ARBA00048721"/>
    </source>
</evidence>
<dbReference type="CDD" id="cd02165">
    <property type="entry name" value="NMNAT"/>
    <property type="match status" value="1"/>
</dbReference>
<evidence type="ECO:0000256" key="3">
    <source>
        <dbReference type="ARBA" id="ARBA00022642"/>
    </source>
</evidence>
<dbReference type="GO" id="GO:0005524">
    <property type="term" value="F:ATP binding"/>
    <property type="evidence" value="ECO:0007669"/>
    <property type="project" value="UniProtKB-KW"/>
</dbReference>
<dbReference type="PANTHER" id="PTHR39321:SF3">
    <property type="entry name" value="PHOSPHOPANTETHEINE ADENYLYLTRANSFERASE"/>
    <property type="match status" value="1"/>
</dbReference>
<evidence type="ECO:0000256" key="8">
    <source>
        <dbReference type="ARBA" id="ARBA00023027"/>
    </source>
</evidence>
<protein>
    <recommendedName>
        <fullName evidence="10">Probable nicotinate-nucleotide adenylyltransferase</fullName>
        <ecNumber evidence="10">2.7.7.18</ecNumber>
    </recommendedName>
    <alternativeName>
        <fullName evidence="10">Deamido-NAD(+) diphosphorylase</fullName>
    </alternativeName>
    <alternativeName>
        <fullName evidence="10">Deamido-NAD(+) pyrophosphorylase</fullName>
    </alternativeName>
    <alternativeName>
        <fullName evidence="10">Nicotinate mononucleotide adenylyltransferase</fullName>
        <shortName evidence="10">NaMN adenylyltransferase</shortName>
    </alternativeName>
</protein>
<evidence type="ECO:0000256" key="7">
    <source>
        <dbReference type="ARBA" id="ARBA00022840"/>
    </source>
</evidence>
<dbReference type="Pfam" id="PF01467">
    <property type="entry name" value="CTP_transf_like"/>
    <property type="match status" value="1"/>
</dbReference>